<feature type="domain" description="NADH pyrophosphatase-like N-terminal" evidence="1">
    <location>
        <begin position="50"/>
        <end position="157"/>
    </location>
</feature>
<evidence type="ECO:0000313" key="3">
    <source>
        <dbReference type="Proteomes" id="UP001311232"/>
    </source>
</evidence>
<dbReference type="AlphaFoldDB" id="A0AAV9R9I5"/>
<dbReference type="PANTHER" id="PTHR11383">
    <property type="entry name" value="NUCLEOSIDE DIPHOSPHATE-LINKED MOIETY X MOTIF 13"/>
    <property type="match status" value="1"/>
</dbReference>
<dbReference type="InterPro" id="IPR015375">
    <property type="entry name" value="NADH_PPase-like_N"/>
</dbReference>
<dbReference type="PANTHER" id="PTHR11383:SF3">
    <property type="entry name" value="NAD(P)H PYROPHOSPHATASE NUDT13, MITOCHONDRIAL"/>
    <property type="match status" value="1"/>
</dbReference>
<proteinExistence type="predicted"/>
<accession>A0AAV9R9I5</accession>
<comment type="caution">
    <text evidence="2">The sequence shown here is derived from an EMBL/GenBank/DDBJ whole genome shotgun (WGS) entry which is preliminary data.</text>
</comment>
<dbReference type="Pfam" id="PF09296">
    <property type="entry name" value="NUDIX-like"/>
    <property type="match status" value="1"/>
</dbReference>
<protein>
    <recommendedName>
        <fullName evidence="1">NADH pyrophosphatase-like N-terminal domain-containing protein</fullName>
    </recommendedName>
</protein>
<dbReference type="GO" id="GO:0016787">
    <property type="term" value="F:hydrolase activity"/>
    <property type="evidence" value="ECO:0007669"/>
    <property type="project" value="InterPro"/>
</dbReference>
<sequence length="209" mass="23117">MLALIRPLRILPFAEHYNLTRFCSGFVSRMRYLNMLKENDAACVSALQNGHIFLFHHLIPLLQRSDPGTFRSVALSYSEVQSVLHRSGSDGSLLKESILIGCSEQNQAQFCLDVGELDPAAVAEECKGTFIDLRKAFFLLAGAEAHLVAKAQALLRWHQITRFSGATGQLTHRNQAGSQRVCSSSSIVYYPKKSEPDLDGINTPEPGQI</sequence>
<name>A0AAV9R9I5_9TELE</name>
<evidence type="ECO:0000313" key="2">
    <source>
        <dbReference type="EMBL" id="KAK5605045.1"/>
    </source>
</evidence>
<gene>
    <name evidence="2" type="ORF">CRENBAI_002350</name>
</gene>
<dbReference type="Gene3D" id="3.90.79.20">
    <property type="match status" value="1"/>
</dbReference>
<evidence type="ECO:0000259" key="1">
    <source>
        <dbReference type="Pfam" id="PF09296"/>
    </source>
</evidence>
<dbReference type="EMBL" id="JAHHUM010002316">
    <property type="protein sequence ID" value="KAK5605045.1"/>
    <property type="molecule type" value="Genomic_DNA"/>
</dbReference>
<reference evidence="2 3" key="1">
    <citation type="submission" date="2021-06" db="EMBL/GenBank/DDBJ databases">
        <authorList>
            <person name="Palmer J.M."/>
        </authorList>
    </citation>
    <scope>NUCLEOTIDE SEQUENCE [LARGE SCALE GENOMIC DNA]</scope>
    <source>
        <strain evidence="2 3">MEX-2019</strain>
        <tissue evidence="2">Muscle</tissue>
    </source>
</reference>
<dbReference type="Proteomes" id="UP001311232">
    <property type="component" value="Unassembled WGS sequence"/>
</dbReference>
<keyword evidence="3" id="KW-1185">Reference proteome</keyword>
<organism evidence="2 3">
    <name type="scientific">Crenichthys baileyi</name>
    <name type="common">White River springfish</name>
    <dbReference type="NCBI Taxonomy" id="28760"/>
    <lineage>
        <taxon>Eukaryota</taxon>
        <taxon>Metazoa</taxon>
        <taxon>Chordata</taxon>
        <taxon>Craniata</taxon>
        <taxon>Vertebrata</taxon>
        <taxon>Euteleostomi</taxon>
        <taxon>Actinopterygii</taxon>
        <taxon>Neopterygii</taxon>
        <taxon>Teleostei</taxon>
        <taxon>Neoteleostei</taxon>
        <taxon>Acanthomorphata</taxon>
        <taxon>Ovalentaria</taxon>
        <taxon>Atherinomorphae</taxon>
        <taxon>Cyprinodontiformes</taxon>
        <taxon>Goodeidae</taxon>
        <taxon>Crenichthys</taxon>
    </lineage>
</organism>